<reference evidence="6 7" key="1">
    <citation type="submission" date="2018-02" db="EMBL/GenBank/DDBJ databases">
        <title>Whole genome sequencing of endophytic bacterium.</title>
        <authorList>
            <person name="Eedara R."/>
            <person name="Podile A.R."/>
        </authorList>
    </citation>
    <scope>NUCLEOTIDE SEQUENCE [LARGE SCALE GENOMIC DNA]</scope>
    <source>
        <strain evidence="6 7">RP1T</strain>
    </source>
</reference>
<evidence type="ECO:0000256" key="2">
    <source>
        <dbReference type="ARBA" id="ARBA00023125"/>
    </source>
</evidence>
<dbReference type="AlphaFoldDB" id="A0A2S9QB36"/>
<dbReference type="Proteomes" id="UP000237682">
    <property type="component" value="Unassembled WGS sequence"/>
</dbReference>
<dbReference type="Gene3D" id="1.10.357.10">
    <property type="entry name" value="Tetracycline Repressor, domain 2"/>
    <property type="match status" value="1"/>
</dbReference>
<dbReference type="PANTHER" id="PTHR30055:SF234">
    <property type="entry name" value="HTH-TYPE TRANSCRIPTIONAL REGULATOR BETI"/>
    <property type="match status" value="1"/>
</dbReference>
<dbReference type="InterPro" id="IPR050109">
    <property type="entry name" value="HTH-type_TetR-like_transc_reg"/>
</dbReference>
<protein>
    <submittedName>
        <fullName evidence="6">TetR family transcriptional regulator</fullName>
    </submittedName>
</protein>
<feature type="domain" description="HTH tetR-type" evidence="5">
    <location>
        <begin position="30"/>
        <end position="90"/>
    </location>
</feature>
<evidence type="ECO:0000259" key="5">
    <source>
        <dbReference type="PROSITE" id="PS50977"/>
    </source>
</evidence>
<keyword evidence="3" id="KW-0804">Transcription</keyword>
<feature type="DNA-binding region" description="H-T-H motif" evidence="4">
    <location>
        <begin position="53"/>
        <end position="72"/>
    </location>
</feature>
<evidence type="ECO:0000313" key="7">
    <source>
        <dbReference type="Proteomes" id="UP000237682"/>
    </source>
</evidence>
<dbReference type="InterPro" id="IPR001647">
    <property type="entry name" value="HTH_TetR"/>
</dbReference>
<keyword evidence="2 4" id="KW-0238">DNA-binding</keyword>
<dbReference type="OrthoDB" id="9808189at2"/>
<evidence type="ECO:0000256" key="3">
    <source>
        <dbReference type="ARBA" id="ARBA00023163"/>
    </source>
</evidence>
<gene>
    <name evidence="6" type="ORF">C5L14_14495</name>
</gene>
<dbReference type="InterPro" id="IPR041674">
    <property type="entry name" value="TetR_C_22"/>
</dbReference>
<dbReference type="SUPFAM" id="SSF46689">
    <property type="entry name" value="Homeodomain-like"/>
    <property type="match status" value="1"/>
</dbReference>
<organism evidence="6 7">
    <name type="scientific">Labrys okinawensis</name>
    <dbReference type="NCBI Taxonomy" id="346911"/>
    <lineage>
        <taxon>Bacteria</taxon>
        <taxon>Pseudomonadati</taxon>
        <taxon>Pseudomonadota</taxon>
        <taxon>Alphaproteobacteria</taxon>
        <taxon>Hyphomicrobiales</taxon>
        <taxon>Xanthobacteraceae</taxon>
        <taxon>Labrys</taxon>
    </lineage>
</organism>
<dbReference type="GO" id="GO:0000976">
    <property type="term" value="F:transcription cis-regulatory region binding"/>
    <property type="evidence" value="ECO:0007669"/>
    <property type="project" value="TreeGrafter"/>
</dbReference>
<accession>A0A2S9QB36</accession>
<keyword evidence="1" id="KW-0805">Transcription regulation</keyword>
<comment type="caution">
    <text evidence="6">The sequence shown here is derived from an EMBL/GenBank/DDBJ whole genome shotgun (WGS) entry which is preliminary data.</text>
</comment>
<dbReference type="PANTHER" id="PTHR30055">
    <property type="entry name" value="HTH-TYPE TRANSCRIPTIONAL REGULATOR RUTR"/>
    <property type="match status" value="1"/>
</dbReference>
<proteinExistence type="predicted"/>
<name>A0A2S9QB36_9HYPH</name>
<evidence type="ECO:0000256" key="4">
    <source>
        <dbReference type="PROSITE-ProRule" id="PRU00335"/>
    </source>
</evidence>
<keyword evidence="7" id="KW-1185">Reference proteome</keyword>
<dbReference type="InterPro" id="IPR009057">
    <property type="entry name" value="Homeodomain-like_sf"/>
</dbReference>
<evidence type="ECO:0000256" key="1">
    <source>
        <dbReference type="ARBA" id="ARBA00023015"/>
    </source>
</evidence>
<dbReference type="GO" id="GO:0003700">
    <property type="term" value="F:DNA-binding transcription factor activity"/>
    <property type="evidence" value="ECO:0007669"/>
    <property type="project" value="TreeGrafter"/>
</dbReference>
<dbReference type="EMBL" id="PUEJ01000005">
    <property type="protein sequence ID" value="PRH86544.1"/>
    <property type="molecule type" value="Genomic_DNA"/>
</dbReference>
<dbReference type="PRINTS" id="PR00455">
    <property type="entry name" value="HTHTETR"/>
</dbReference>
<sequence length="219" mass="23658">MAAKTSTTMPLEKARAEVLPRRAPVQQRSRERLDRILAVATELIGARGSDQLKMGEVAEQAGISIGSLYQYFPDKSAIIRSLAERYGAECRNCVEAALTPVSSVAALEAAYGLLIDDYYQLYRAEPVMRDVWSGTQADKQLAALELAESRICGGMLADAMARAHGAADASAYAATAFTIWQLGEATMRLAVSVDEKEGAAIVAAFRRMTLREILTPGQV</sequence>
<evidence type="ECO:0000313" key="6">
    <source>
        <dbReference type="EMBL" id="PRH86544.1"/>
    </source>
</evidence>
<dbReference type="Pfam" id="PF00440">
    <property type="entry name" value="TetR_N"/>
    <property type="match status" value="1"/>
</dbReference>
<dbReference type="Pfam" id="PF17928">
    <property type="entry name" value="TetR_C_22"/>
    <property type="match status" value="1"/>
</dbReference>
<dbReference type="PROSITE" id="PS50977">
    <property type="entry name" value="HTH_TETR_2"/>
    <property type="match status" value="1"/>
</dbReference>